<gene>
    <name evidence="2" type="ORF">DWZ46_09555</name>
</gene>
<feature type="coiled-coil region" evidence="1">
    <location>
        <begin position="114"/>
        <end position="152"/>
    </location>
</feature>
<comment type="caution">
    <text evidence="2">The sequence shown here is derived from an EMBL/GenBank/DDBJ whole genome shotgun (WGS) entry which is preliminary data.</text>
</comment>
<keyword evidence="1" id="KW-0175">Coiled coil</keyword>
<protein>
    <submittedName>
        <fullName evidence="2">Uncharacterized protein</fullName>
    </submittedName>
</protein>
<dbReference type="EMBL" id="QVER01000010">
    <property type="protein sequence ID" value="RGB91015.1"/>
    <property type="molecule type" value="Genomic_DNA"/>
</dbReference>
<dbReference type="RefSeq" id="WP_158403368.1">
    <property type="nucleotide sequence ID" value="NZ_QVER01000010.1"/>
</dbReference>
<evidence type="ECO:0000256" key="1">
    <source>
        <dbReference type="SAM" id="Coils"/>
    </source>
</evidence>
<accession>A0A3E2U4C2</accession>
<dbReference type="AlphaFoldDB" id="A0A3E2U4C2"/>
<proteinExistence type="predicted"/>
<dbReference type="Proteomes" id="UP000260991">
    <property type="component" value="Unassembled WGS sequence"/>
</dbReference>
<name>A0A3E2U4C2_9FIRM</name>
<organism evidence="2 3">
    <name type="scientific">Faecalibacterium prausnitzii</name>
    <dbReference type="NCBI Taxonomy" id="853"/>
    <lineage>
        <taxon>Bacteria</taxon>
        <taxon>Bacillati</taxon>
        <taxon>Bacillota</taxon>
        <taxon>Clostridia</taxon>
        <taxon>Eubacteriales</taxon>
        <taxon>Oscillospiraceae</taxon>
        <taxon>Faecalibacterium</taxon>
    </lineage>
</organism>
<evidence type="ECO:0000313" key="2">
    <source>
        <dbReference type="EMBL" id="RGB91015.1"/>
    </source>
</evidence>
<reference evidence="2 3" key="1">
    <citation type="submission" date="2018-08" db="EMBL/GenBank/DDBJ databases">
        <title>A genome reference for cultivated species of the human gut microbiota.</title>
        <authorList>
            <person name="Zou Y."/>
            <person name="Xue W."/>
            <person name="Luo G."/>
        </authorList>
    </citation>
    <scope>NUCLEOTIDE SEQUENCE [LARGE SCALE GENOMIC DNA]</scope>
    <source>
        <strain evidence="2 3">AF32-8AC</strain>
    </source>
</reference>
<sequence>MSNLSNARAQLDAWEAKKPGDYTSQYKDKIDGVMGQLDGMKDFGYDPTRDAAYEQYKNSYTRQAKLANENAQANASAISGGYGSSYGTQAGQSAYQNAMAGLSNATNGLYSQALNQYTQKKSDLQSQLSGYQQAEAQDYEKYQTNYQNWENQRNYYQSVYNQAASEEQAKKSRHTGIFGTILSVAASLLPLLL</sequence>
<evidence type="ECO:0000313" key="3">
    <source>
        <dbReference type="Proteomes" id="UP000260991"/>
    </source>
</evidence>